<dbReference type="Gene3D" id="3.40.50.360">
    <property type="match status" value="1"/>
</dbReference>
<name>A0A1M6I0J1_9FIRM</name>
<dbReference type="STRING" id="1121476.SAMN02745751_02161"/>
<dbReference type="AlphaFoldDB" id="A0A1M6I0J1"/>
<dbReference type="InterPro" id="IPR029039">
    <property type="entry name" value="Flavoprotein-like_sf"/>
</dbReference>
<keyword evidence="2" id="KW-1185">Reference proteome</keyword>
<organism evidence="1 2">
    <name type="scientific">Dethiosulfatibacter aminovorans DSM 17477</name>
    <dbReference type="NCBI Taxonomy" id="1121476"/>
    <lineage>
        <taxon>Bacteria</taxon>
        <taxon>Bacillati</taxon>
        <taxon>Bacillota</taxon>
        <taxon>Tissierellia</taxon>
        <taxon>Dethiosulfatibacter</taxon>
    </lineage>
</organism>
<dbReference type="EMBL" id="FQZL01000015">
    <property type="protein sequence ID" value="SHJ27947.1"/>
    <property type="molecule type" value="Genomic_DNA"/>
</dbReference>
<protein>
    <submittedName>
        <fullName evidence="1">Protoporphyrinogen IX oxidase, menaquinone-dependent (Flavodoxin domain)</fullName>
    </submittedName>
</protein>
<dbReference type="OrthoDB" id="9806505at2"/>
<proteinExistence type="predicted"/>
<dbReference type="RefSeq" id="WP_073049594.1">
    <property type="nucleotide sequence ID" value="NZ_FQZL01000015.1"/>
</dbReference>
<accession>A0A1M6I0J1</accession>
<dbReference type="SUPFAM" id="SSF52218">
    <property type="entry name" value="Flavoproteins"/>
    <property type="match status" value="1"/>
</dbReference>
<evidence type="ECO:0000313" key="1">
    <source>
        <dbReference type="EMBL" id="SHJ27947.1"/>
    </source>
</evidence>
<dbReference type="Proteomes" id="UP000184052">
    <property type="component" value="Unassembled WGS sequence"/>
</dbReference>
<evidence type="ECO:0000313" key="2">
    <source>
        <dbReference type="Proteomes" id="UP000184052"/>
    </source>
</evidence>
<sequence length="164" mass="18776">MSGVLVVFYTRSGNSEKIAHDISTKLNGVIDEITIEKESKGTYGFLKNIFDAYFENTETIKYEIDPKDYTSIVIVSPVIAGKIPSAVRQYVAENLDKMKNYGFIMNSNYTISKKSSKRFRDLMPEAIADFATKNTDIDFEFYCKSLEDFADRIRIVVEKDDRSE</sequence>
<gene>
    <name evidence="1" type="ORF">SAMN02745751_02161</name>
</gene>
<reference evidence="1 2" key="1">
    <citation type="submission" date="2016-11" db="EMBL/GenBank/DDBJ databases">
        <authorList>
            <person name="Jaros S."/>
            <person name="Januszkiewicz K."/>
            <person name="Wedrychowicz H."/>
        </authorList>
    </citation>
    <scope>NUCLEOTIDE SEQUENCE [LARGE SCALE GENOMIC DNA]</scope>
    <source>
        <strain evidence="1 2">DSM 17477</strain>
    </source>
</reference>